<evidence type="ECO:0000313" key="1">
    <source>
        <dbReference type="EMBL" id="CAH9092941.1"/>
    </source>
</evidence>
<proteinExistence type="predicted"/>
<protein>
    <submittedName>
        <fullName evidence="1">Uncharacterized protein</fullName>
    </submittedName>
</protein>
<reference evidence="1" key="1">
    <citation type="submission" date="2022-07" db="EMBL/GenBank/DDBJ databases">
        <authorList>
            <person name="Macas J."/>
            <person name="Novak P."/>
            <person name="Neumann P."/>
        </authorList>
    </citation>
    <scope>NUCLEOTIDE SEQUENCE</scope>
</reference>
<dbReference type="EMBL" id="CAMAPE010000030">
    <property type="protein sequence ID" value="CAH9092941.1"/>
    <property type="molecule type" value="Genomic_DNA"/>
</dbReference>
<dbReference type="Proteomes" id="UP001152484">
    <property type="component" value="Unassembled WGS sequence"/>
</dbReference>
<keyword evidence="2" id="KW-1185">Reference proteome</keyword>
<gene>
    <name evidence="1" type="ORF">CEURO_LOCUS12153</name>
</gene>
<organism evidence="1 2">
    <name type="scientific">Cuscuta europaea</name>
    <name type="common">European dodder</name>
    <dbReference type="NCBI Taxonomy" id="41803"/>
    <lineage>
        <taxon>Eukaryota</taxon>
        <taxon>Viridiplantae</taxon>
        <taxon>Streptophyta</taxon>
        <taxon>Embryophyta</taxon>
        <taxon>Tracheophyta</taxon>
        <taxon>Spermatophyta</taxon>
        <taxon>Magnoliopsida</taxon>
        <taxon>eudicotyledons</taxon>
        <taxon>Gunneridae</taxon>
        <taxon>Pentapetalae</taxon>
        <taxon>asterids</taxon>
        <taxon>lamiids</taxon>
        <taxon>Solanales</taxon>
        <taxon>Convolvulaceae</taxon>
        <taxon>Cuscuteae</taxon>
        <taxon>Cuscuta</taxon>
        <taxon>Cuscuta subgen. Cuscuta</taxon>
    </lineage>
</organism>
<comment type="caution">
    <text evidence="1">The sequence shown here is derived from an EMBL/GenBank/DDBJ whole genome shotgun (WGS) entry which is preliminary data.</text>
</comment>
<dbReference type="AlphaFoldDB" id="A0A9P0ZAJ7"/>
<name>A0A9P0ZAJ7_CUSEU</name>
<sequence>MVVKNAITVVWKKEIAFRAFGETHSYTIAQLEAALGFPSRKDWDYIREFPRDVDRKAFYRTVSNDVKDYDPQKSRSTKPHPPEPRVIHTLLTCTITDSNEIGGHVSTIDLKCLYCMIHDKRSYLGILIAGIFNRQMNTRVQSIFVKPYITHLLRSILGYATKFEGM</sequence>
<accession>A0A9P0ZAJ7</accession>
<evidence type="ECO:0000313" key="2">
    <source>
        <dbReference type="Proteomes" id="UP001152484"/>
    </source>
</evidence>
<dbReference type="OrthoDB" id="1685790at2759"/>